<proteinExistence type="predicted"/>
<dbReference type="OrthoDB" id="5597598at2759"/>
<gene>
    <name evidence="1" type="ORF">BB559_003452</name>
</gene>
<dbReference type="Proteomes" id="UP000245699">
    <property type="component" value="Unassembled WGS sequence"/>
</dbReference>
<keyword evidence="2" id="KW-1185">Reference proteome</keyword>
<dbReference type="AlphaFoldDB" id="A0A2T9YL70"/>
<reference evidence="1 2" key="1">
    <citation type="journal article" date="2018" name="MBio">
        <title>Comparative Genomics Reveals the Core Gene Toolbox for the Fungus-Insect Symbiosis.</title>
        <authorList>
            <person name="Wang Y."/>
            <person name="Stata M."/>
            <person name="Wang W."/>
            <person name="Stajich J.E."/>
            <person name="White M.M."/>
            <person name="Moncalvo J.M."/>
        </authorList>
    </citation>
    <scope>NUCLEOTIDE SEQUENCE [LARGE SCALE GENOMIC DNA]</scope>
    <source>
        <strain evidence="1 2">AUS-77-4</strain>
    </source>
</reference>
<evidence type="ECO:0000313" key="1">
    <source>
        <dbReference type="EMBL" id="PVU93082.1"/>
    </source>
</evidence>
<comment type="caution">
    <text evidence="1">The sequence shown here is derived from an EMBL/GenBank/DDBJ whole genome shotgun (WGS) entry which is preliminary data.</text>
</comment>
<dbReference type="STRING" id="61424.A0A2T9YL70"/>
<sequence length="152" mass="17167">MPRRPFHTYIDNIPDNNTNTVVYNNPENITNTEIENNPDNYINIEINVNPEIIENMDIDNNLTPTQIKLPPIERFSGNQENFMSLMANIKLLKKNKIISIGAHLAGPVVVWFGNLIDSSPETHILSSYSLFLDVFKKNNSNPSSAIKATSKL</sequence>
<organism evidence="1 2">
    <name type="scientific">Furculomyces boomerangus</name>
    <dbReference type="NCBI Taxonomy" id="61424"/>
    <lineage>
        <taxon>Eukaryota</taxon>
        <taxon>Fungi</taxon>
        <taxon>Fungi incertae sedis</taxon>
        <taxon>Zoopagomycota</taxon>
        <taxon>Kickxellomycotina</taxon>
        <taxon>Harpellomycetes</taxon>
        <taxon>Harpellales</taxon>
        <taxon>Harpellaceae</taxon>
        <taxon>Furculomyces</taxon>
    </lineage>
</organism>
<protein>
    <submittedName>
        <fullName evidence="1">Uncharacterized protein</fullName>
    </submittedName>
</protein>
<dbReference type="EMBL" id="MBFT01000336">
    <property type="protein sequence ID" value="PVU93082.1"/>
    <property type="molecule type" value="Genomic_DNA"/>
</dbReference>
<name>A0A2T9YL70_9FUNG</name>
<evidence type="ECO:0000313" key="2">
    <source>
        <dbReference type="Proteomes" id="UP000245699"/>
    </source>
</evidence>
<accession>A0A2T9YL70</accession>